<reference evidence="6" key="1">
    <citation type="journal article" date="2019" name="Int. J. Syst. Evol. Microbiol.">
        <title>The Global Catalogue of Microorganisms (GCM) 10K type strain sequencing project: providing services to taxonomists for standard genome sequencing and annotation.</title>
        <authorList>
            <consortium name="The Broad Institute Genomics Platform"/>
            <consortium name="The Broad Institute Genome Sequencing Center for Infectious Disease"/>
            <person name="Wu L."/>
            <person name="Ma J."/>
        </authorList>
    </citation>
    <scope>NUCLEOTIDE SEQUENCE [LARGE SCALE GENOMIC DNA]</scope>
    <source>
        <strain evidence="6">JCM 18952</strain>
    </source>
</reference>
<evidence type="ECO:0000313" key="5">
    <source>
        <dbReference type="EMBL" id="GAA5226199.1"/>
    </source>
</evidence>
<evidence type="ECO:0000256" key="3">
    <source>
        <dbReference type="ARBA" id="ARBA00023125"/>
    </source>
</evidence>
<dbReference type="Gene3D" id="3.40.50.300">
    <property type="entry name" value="P-loop containing nucleotide triphosphate hydrolases"/>
    <property type="match status" value="1"/>
</dbReference>
<dbReference type="Proteomes" id="UP001501257">
    <property type="component" value="Unassembled WGS sequence"/>
</dbReference>
<dbReference type="PANTHER" id="PTHR11361:SF34">
    <property type="entry name" value="DNA MISMATCH REPAIR PROTEIN MSH1, MITOCHONDRIAL"/>
    <property type="match status" value="1"/>
</dbReference>
<keyword evidence="6" id="KW-1185">Reference proteome</keyword>
<keyword evidence="2" id="KW-0067">ATP-binding</keyword>
<dbReference type="InterPro" id="IPR000432">
    <property type="entry name" value="DNA_mismatch_repair_MutS_C"/>
</dbReference>
<dbReference type="Pfam" id="PF00488">
    <property type="entry name" value="MutS_V"/>
    <property type="match status" value="1"/>
</dbReference>
<dbReference type="SUPFAM" id="SSF52540">
    <property type="entry name" value="P-loop containing nucleoside triphosphate hydrolases"/>
    <property type="match status" value="1"/>
</dbReference>
<evidence type="ECO:0000256" key="2">
    <source>
        <dbReference type="ARBA" id="ARBA00022840"/>
    </source>
</evidence>
<proteinExistence type="predicted"/>
<organism evidence="5 6">
    <name type="scientific">Paeniglutamicibacter antarcticus</name>
    <dbReference type="NCBI Taxonomy" id="494023"/>
    <lineage>
        <taxon>Bacteria</taxon>
        <taxon>Bacillati</taxon>
        <taxon>Actinomycetota</taxon>
        <taxon>Actinomycetes</taxon>
        <taxon>Micrococcales</taxon>
        <taxon>Micrococcaceae</taxon>
        <taxon>Paeniglutamicibacter</taxon>
    </lineage>
</organism>
<dbReference type="PANTHER" id="PTHR11361">
    <property type="entry name" value="DNA MISMATCH REPAIR PROTEIN MUTS FAMILY MEMBER"/>
    <property type="match status" value="1"/>
</dbReference>
<sequence>MFTETRNAEAPIPAPETFSSIVFERPESPEMPPGPEQAVALVDLQLNQVIGAVVAGREQYDLTPYFLRPLGTTREITYRHEIIADLGTVAIRNIVDTFARNLQQMRKHLKQAAALGYIHQRQAVFVVAAQAYCSAVEELRNALDAAVPGSPGFRRFKSYVQAYAGSGAYQVLATEVRSVLKELESIRYCFRINGARVTVSRYEEETDYAREVQETFERFQQDAPETKAKKPRTVIEMDRVEAMVLDRVALLFPEAFGALDDFHRKYADFTDEVLVRFDREIQFYLAYLDHTEALQEAGLHFCVPTVSVSKEVCAEETFDLALAQLLVAKHRRVIANDFRLLSPERIIVVSGPNQGGKTTFARTVGQLHYLGSLGLTVPGTRAELFLPEKIFTHFEHGENTADLRGKLMDDLVRIHRIIKDATPDSLVILNEIFTSTTLEDAINLGGRILGRLSDLGVLCVCVTFVDELASLNEATVSMVSTVEANDPAKRTFKVIRKTADGLAYAMVLARKYRLTHDQLKERITP</sequence>
<dbReference type="RefSeq" id="WP_210101085.1">
    <property type="nucleotide sequence ID" value="NZ_BAABLK010000013.1"/>
</dbReference>
<feature type="domain" description="DNA mismatch repair proteins mutS family" evidence="4">
    <location>
        <begin position="344"/>
        <end position="520"/>
    </location>
</feature>
<dbReference type="SMART" id="SM00534">
    <property type="entry name" value="MUTSac"/>
    <property type="match status" value="1"/>
</dbReference>
<dbReference type="InterPro" id="IPR027417">
    <property type="entry name" value="P-loop_NTPase"/>
</dbReference>
<dbReference type="InterPro" id="IPR045076">
    <property type="entry name" value="MutS"/>
</dbReference>
<name>A0ABP9TGX6_9MICC</name>
<accession>A0ABP9TGX6</accession>
<dbReference type="EMBL" id="BAABLK010000013">
    <property type="protein sequence ID" value="GAA5226199.1"/>
    <property type="molecule type" value="Genomic_DNA"/>
</dbReference>
<keyword evidence="1" id="KW-0547">Nucleotide-binding</keyword>
<gene>
    <name evidence="5" type="ORF">GCM10025778_07300</name>
</gene>
<keyword evidence="3" id="KW-0238">DNA-binding</keyword>
<evidence type="ECO:0000259" key="4">
    <source>
        <dbReference type="SMART" id="SM00534"/>
    </source>
</evidence>
<evidence type="ECO:0000256" key="1">
    <source>
        <dbReference type="ARBA" id="ARBA00022741"/>
    </source>
</evidence>
<protein>
    <submittedName>
        <fullName evidence="5">DNA mismatch repair protein MutS</fullName>
    </submittedName>
</protein>
<evidence type="ECO:0000313" key="6">
    <source>
        <dbReference type="Proteomes" id="UP001501257"/>
    </source>
</evidence>
<comment type="caution">
    <text evidence="5">The sequence shown here is derived from an EMBL/GenBank/DDBJ whole genome shotgun (WGS) entry which is preliminary data.</text>
</comment>